<dbReference type="EMBL" id="WMBQ01000001">
    <property type="protein sequence ID" value="MTD94042.1"/>
    <property type="molecule type" value="Genomic_DNA"/>
</dbReference>
<proteinExistence type="predicted"/>
<feature type="region of interest" description="Disordered" evidence="1">
    <location>
        <begin position="41"/>
        <end position="94"/>
    </location>
</feature>
<reference evidence="2 3" key="1">
    <citation type="submission" date="2019-11" db="EMBL/GenBank/DDBJ databases">
        <title>Identification of a novel strain.</title>
        <authorList>
            <person name="Xu Q."/>
            <person name="Wang G."/>
        </authorList>
    </citation>
    <scope>NUCLEOTIDE SEQUENCE [LARGE SCALE GENOMIC DNA]</scope>
    <source>
        <strain evidence="3">xq</strain>
    </source>
</reference>
<evidence type="ECO:0000313" key="2">
    <source>
        <dbReference type="EMBL" id="MTD94042.1"/>
    </source>
</evidence>
<dbReference type="Proteomes" id="UP000440694">
    <property type="component" value="Unassembled WGS sequence"/>
</dbReference>
<accession>A0A6I3KJY7</accession>
<protein>
    <submittedName>
        <fullName evidence="2">Uncharacterized protein</fullName>
    </submittedName>
</protein>
<evidence type="ECO:0000313" key="3">
    <source>
        <dbReference type="Proteomes" id="UP000440694"/>
    </source>
</evidence>
<sequence>MPYSPTLAEKVSTAQVEIKKGNPQAGTRQAFVPTYGAGGGAPAGVNIRDVSQGAMPGGDPSGGGLFDPAAPGGQSKAIDLIPLPRPLLPPKDDP</sequence>
<gene>
    <name evidence="2" type="ORF">GIW81_06790</name>
</gene>
<evidence type="ECO:0000256" key="1">
    <source>
        <dbReference type="SAM" id="MobiDB-lite"/>
    </source>
</evidence>
<name>A0A6I3KJY7_9HYPH</name>
<feature type="compositionally biased region" description="Gly residues" evidence="1">
    <location>
        <begin position="55"/>
        <end position="65"/>
    </location>
</feature>
<keyword evidence="3" id="KW-1185">Reference proteome</keyword>
<organism evidence="2 3">
    <name type="scientific">Hyphomicrobium album</name>
    <dbReference type="NCBI Taxonomy" id="2665159"/>
    <lineage>
        <taxon>Bacteria</taxon>
        <taxon>Pseudomonadati</taxon>
        <taxon>Pseudomonadota</taxon>
        <taxon>Alphaproteobacteria</taxon>
        <taxon>Hyphomicrobiales</taxon>
        <taxon>Hyphomicrobiaceae</taxon>
        <taxon>Hyphomicrobium</taxon>
    </lineage>
</organism>
<comment type="caution">
    <text evidence="2">The sequence shown here is derived from an EMBL/GenBank/DDBJ whole genome shotgun (WGS) entry which is preliminary data.</text>
</comment>
<dbReference type="AlphaFoldDB" id="A0A6I3KJY7"/>
<feature type="compositionally biased region" description="Pro residues" evidence="1">
    <location>
        <begin position="83"/>
        <end position="94"/>
    </location>
</feature>